<name>A0A162P3P3_BACCE</name>
<dbReference type="AlphaFoldDB" id="A0A162P3P3"/>
<dbReference type="GO" id="GO:0003677">
    <property type="term" value="F:DNA binding"/>
    <property type="evidence" value="ECO:0007669"/>
    <property type="project" value="InterPro"/>
</dbReference>
<dbReference type="EMBL" id="LJKE01000045">
    <property type="protein sequence ID" value="KZD66021.1"/>
    <property type="molecule type" value="Genomic_DNA"/>
</dbReference>
<gene>
    <name evidence="2" type="ORF">B4088_2778</name>
</gene>
<comment type="caution">
    <text evidence="2">The sequence shown here is derived from an EMBL/GenBank/DDBJ whole genome shotgun (WGS) entry which is preliminary data.</text>
</comment>
<dbReference type="SUPFAM" id="SSF47413">
    <property type="entry name" value="lambda repressor-like DNA-binding domains"/>
    <property type="match status" value="1"/>
</dbReference>
<accession>A0A162P3P3</accession>
<evidence type="ECO:0000259" key="1">
    <source>
        <dbReference type="PROSITE" id="PS50943"/>
    </source>
</evidence>
<dbReference type="InterPro" id="IPR010982">
    <property type="entry name" value="Lambda_DNA-bd_dom_sf"/>
</dbReference>
<dbReference type="InterPro" id="IPR001387">
    <property type="entry name" value="Cro/C1-type_HTH"/>
</dbReference>
<dbReference type="Pfam" id="PF01381">
    <property type="entry name" value="HTH_3"/>
    <property type="match status" value="1"/>
</dbReference>
<reference evidence="2 3" key="1">
    <citation type="submission" date="2015-09" db="EMBL/GenBank/DDBJ databases">
        <title>Bacillus cereus food isolates.</title>
        <authorList>
            <person name="Boekhorst J."/>
        </authorList>
    </citation>
    <scope>NUCLEOTIDE SEQUENCE [LARGE SCALE GENOMIC DNA]</scope>
    <source>
        <strain evidence="2 3">B4088</strain>
    </source>
</reference>
<evidence type="ECO:0000313" key="3">
    <source>
        <dbReference type="Proteomes" id="UP000076482"/>
    </source>
</evidence>
<dbReference type="PROSITE" id="PS50943">
    <property type="entry name" value="HTH_CROC1"/>
    <property type="match status" value="1"/>
</dbReference>
<protein>
    <recommendedName>
        <fullName evidence="1">HTH cro/C1-type domain-containing protein</fullName>
    </recommendedName>
</protein>
<proteinExistence type="predicted"/>
<evidence type="ECO:0000313" key="2">
    <source>
        <dbReference type="EMBL" id="KZD66021.1"/>
    </source>
</evidence>
<organism evidence="2 3">
    <name type="scientific">Bacillus cereus</name>
    <dbReference type="NCBI Taxonomy" id="1396"/>
    <lineage>
        <taxon>Bacteria</taxon>
        <taxon>Bacillati</taxon>
        <taxon>Bacillota</taxon>
        <taxon>Bacilli</taxon>
        <taxon>Bacillales</taxon>
        <taxon>Bacillaceae</taxon>
        <taxon>Bacillus</taxon>
        <taxon>Bacillus cereus group</taxon>
    </lineage>
</organism>
<sequence length="84" mass="9593">MQWEECKKTVTSLTEERKEWIKFLSGLVSEREQQGLTQRDMANATGLEQSAIARFESLRGDDSIPSMKTVLKYARALGKELTIK</sequence>
<dbReference type="RefSeq" id="WP_063261243.1">
    <property type="nucleotide sequence ID" value="NZ_LJKE01000045.1"/>
</dbReference>
<dbReference type="Gene3D" id="1.10.260.40">
    <property type="entry name" value="lambda repressor-like DNA-binding domains"/>
    <property type="match status" value="1"/>
</dbReference>
<dbReference type="SMART" id="SM00530">
    <property type="entry name" value="HTH_XRE"/>
    <property type="match status" value="1"/>
</dbReference>
<feature type="domain" description="HTH cro/C1-type" evidence="1">
    <location>
        <begin position="27"/>
        <end position="84"/>
    </location>
</feature>
<dbReference type="CDD" id="cd00093">
    <property type="entry name" value="HTH_XRE"/>
    <property type="match status" value="1"/>
</dbReference>
<dbReference type="Proteomes" id="UP000076482">
    <property type="component" value="Unassembled WGS sequence"/>
</dbReference>
<dbReference type="PATRIC" id="fig|1396.535.peg.1821"/>